<dbReference type="OrthoDB" id="384253at2"/>
<feature type="domain" description="Calcineurin-like phosphoesterase" evidence="1">
    <location>
        <begin position="4"/>
        <end position="192"/>
    </location>
</feature>
<dbReference type="AlphaFoldDB" id="A0A172Q8G9"/>
<gene>
    <name evidence="2" type="ORF">A0O21_06780</name>
</gene>
<dbReference type="RefSeq" id="WP_067063366.1">
    <property type="nucleotide sequence ID" value="NZ_CP014699.1"/>
</dbReference>
<reference evidence="3" key="2">
    <citation type="submission" date="2016-03" db="EMBL/GenBank/DDBJ databases">
        <title>Streptococcus antelopensis sp. nov., isolated from the feces of the Tibetan antelope (Pantholops hodgsonii) in Hoh Xil National Nature Reserve, Qinghai, China.</title>
        <authorList>
            <person name="Bai X."/>
        </authorList>
    </citation>
    <scope>NUCLEOTIDE SEQUENCE [LARGE SCALE GENOMIC DNA]</scope>
    <source>
        <strain evidence="3">TA 26</strain>
    </source>
</reference>
<reference evidence="2 3" key="1">
    <citation type="journal article" date="2016" name="Int. J. Syst. Evol. Microbiol.">
        <title>Streptococcuspantholopis sp. nov., isolated from faeces of the Tibetan antelope (Pantholops hodgsonii).</title>
        <authorList>
            <person name="Bai X."/>
            <person name="Xiong Y."/>
            <person name="Lu S."/>
            <person name="Jin D."/>
            <person name="Lai X."/>
            <person name="Yang J."/>
            <person name="Niu L."/>
            <person name="Hu S."/>
            <person name="Meng X."/>
            <person name="Pu J."/>
            <person name="Ye C."/>
            <person name="Xu J."/>
        </authorList>
    </citation>
    <scope>NUCLEOTIDE SEQUENCE [LARGE SCALE GENOMIC DNA]</scope>
    <source>
        <strain evidence="2 3">TA 26</strain>
    </source>
</reference>
<sequence>MKEKVFAVGDVHGEYDMLEDLLRHWNPEEEQLVFLGDLGDRGPDAKNCFLKVHQLVQTAGAVCVSGNHEDMLLNWLAAPKKEIGLYLLNGGRTTIESFFHEGILTEKSPQEIAQLFETDYPDLLDFLRQLPLYYEHDVCLCVHAGVNLDLADWRQSSRYDFIWSREEFFAKETSLDKLIVFGHTPLPYLHQNASQTHLWYRNNKLNIDGGAAYGGALHGVVISEHGLEADYQIFSKNYRLS</sequence>
<dbReference type="SUPFAM" id="SSF56300">
    <property type="entry name" value="Metallo-dependent phosphatases"/>
    <property type="match status" value="1"/>
</dbReference>
<accession>A0A172Q8G9</accession>
<protein>
    <recommendedName>
        <fullName evidence="1">Calcineurin-like phosphoesterase domain-containing protein</fullName>
    </recommendedName>
</protein>
<dbReference type="InterPro" id="IPR004843">
    <property type="entry name" value="Calcineurin-like_PHP"/>
</dbReference>
<dbReference type="GO" id="GO:0016791">
    <property type="term" value="F:phosphatase activity"/>
    <property type="evidence" value="ECO:0007669"/>
    <property type="project" value="TreeGrafter"/>
</dbReference>
<evidence type="ECO:0000259" key="1">
    <source>
        <dbReference type="Pfam" id="PF00149"/>
    </source>
</evidence>
<dbReference type="GO" id="GO:0008803">
    <property type="term" value="F:bis(5'-nucleosyl)-tetraphosphatase (symmetrical) activity"/>
    <property type="evidence" value="ECO:0007669"/>
    <property type="project" value="TreeGrafter"/>
</dbReference>
<evidence type="ECO:0000313" key="2">
    <source>
        <dbReference type="EMBL" id="AND79750.1"/>
    </source>
</evidence>
<dbReference type="Pfam" id="PF00149">
    <property type="entry name" value="Metallophos"/>
    <property type="match status" value="1"/>
</dbReference>
<name>A0A172Q8G9_9STRE</name>
<dbReference type="EMBL" id="CP014699">
    <property type="protein sequence ID" value="AND79750.1"/>
    <property type="molecule type" value="Genomic_DNA"/>
</dbReference>
<dbReference type="Proteomes" id="UP000077317">
    <property type="component" value="Chromosome"/>
</dbReference>
<dbReference type="PANTHER" id="PTHR42850">
    <property type="entry name" value="METALLOPHOSPHOESTERASE"/>
    <property type="match status" value="1"/>
</dbReference>
<dbReference type="STRING" id="1811193.A0O21_06780"/>
<dbReference type="GO" id="GO:0110154">
    <property type="term" value="P:RNA decapping"/>
    <property type="evidence" value="ECO:0007669"/>
    <property type="project" value="TreeGrafter"/>
</dbReference>
<dbReference type="GO" id="GO:0005737">
    <property type="term" value="C:cytoplasm"/>
    <property type="evidence" value="ECO:0007669"/>
    <property type="project" value="TreeGrafter"/>
</dbReference>
<dbReference type="KEGG" id="spat:A0O21_06780"/>
<keyword evidence="3" id="KW-1185">Reference proteome</keyword>
<dbReference type="Gene3D" id="3.60.21.10">
    <property type="match status" value="1"/>
</dbReference>
<proteinExistence type="predicted"/>
<organism evidence="2 3">
    <name type="scientific">Streptococcus pantholopis</name>
    <dbReference type="NCBI Taxonomy" id="1811193"/>
    <lineage>
        <taxon>Bacteria</taxon>
        <taxon>Bacillati</taxon>
        <taxon>Bacillota</taxon>
        <taxon>Bacilli</taxon>
        <taxon>Lactobacillales</taxon>
        <taxon>Streptococcaceae</taxon>
        <taxon>Streptococcus</taxon>
    </lineage>
</organism>
<dbReference type="InterPro" id="IPR050126">
    <property type="entry name" value="Ap4A_hydrolase"/>
</dbReference>
<dbReference type="InterPro" id="IPR029052">
    <property type="entry name" value="Metallo-depent_PP-like"/>
</dbReference>
<evidence type="ECO:0000313" key="3">
    <source>
        <dbReference type="Proteomes" id="UP000077317"/>
    </source>
</evidence>
<dbReference type="PANTHER" id="PTHR42850:SF4">
    <property type="entry name" value="ZINC-DEPENDENT ENDOPOLYPHOSPHATASE"/>
    <property type="match status" value="1"/>
</dbReference>